<gene>
    <name evidence="1" type="ORF">PRRU23_22940</name>
</gene>
<dbReference type="Gene3D" id="3.30.2310.20">
    <property type="entry name" value="RelE-like"/>
    <property type="match status" value="1"/>
</dbReference>
<dbReference type="SUPFAM" id="SSF143011">
    <property type="entry name" value="RelE-like"/>
    <property type="match status" value="1"/>
</dbReference>
<accession>A0AA37HZ46</accession>
<proteinExistence type="predicted"/>
<evidence type="ECO:0008006" key="3">
    <source>
        <dbReference type="Google" id="ProtNLM"/>
    </source>
</evidence>
<evidence type="ECO:0000313" key="2">
    <source>
        <dbReference type="Proteomes" id="UP000887043"/>
    </source>
</evidence>
<protein>
    <recommendedName>
        <fullName evidence="3">Killer suppression protein HigA</fullName>
    </recommendedName>
</protein>
<dbReference type="InterPro" id="IPR035093">
    <property type="entry name" value="RelE/ParE_toxin_dom_sf"/>
</dbReference>
<evidence type="ECO:0000313" key="1">
    <source>
        <dbReference type="EMBL" id="GJG28594.1"/>
    </source>
</evidence>
<dbReference type="RefSeq" id="WP_177181302.1">
    <property type="nucleotide sequence ID" value="NZ_BPTR01000001.1"/>
</dbReference>
<dbReference type="AlphaFoldDB" id="A0AA37HZ46"/>
<name>A0AA37HZ46_SEGBR</name>
<organism evidence="1 2">
    <name type="scientific">Segatella bryantii</name>
    <name type="common">Prevotella bryantii</name>
    <dbReference type="NCBI Taxonomy" id="77095"/>
    <lineage>
        <taxon>Bacteria</taxon>
        <taxon>Pseudomonadati</taxon>
        <taxon>Bacteroidota</taxon>
        <taxon>Bacteroidia</taxon>
        <taxon>Bacteroidales</taxon>
        <taxon>Prevotellaceae</taxon>
        <taxon>Segatella</taxon>
    </lineage>
</organism>
<comment type="caution">
    <text evidence="1">The sequence shown here is derived from an EMBL/GenBank/DDBJ whole genome shotgun (WGS) entry which is preliminary data.</text>
</comment>
<dbReference type="Proteomes" id="UP000887043">
    <property type="component" value="Unassembled WGS sequence"/>
</dbReference>
<dbReference type="EMBL" id="BPTR01000001">
    <property type="protein sequence ID" value="GJG28594.1"/>
    <property type="molecule type" value="Genomic_DNA"/>
</dbReference>
<sequence>MEEVRYLPGHYHELVGNKKGQWACDLDQPYRLIFTPTAHPIPTDSNGKYIWIEIDSIEIEEIDNYHGK</sequence>
<reference evidence="1" key="1">
    <citation type="submission" date="2021-08" db="EMBL/GenBank/DDBJ databases">
        <title>Prevotella lacticifex sp. nov., isolated from rumen of cow.</title>
        <authorList>
            <person name="Shinkai T."/>
            <person name="Ikeyama N."/>
            <person name="Kumagai M."/>
            <person name="Ohmori H."/>
            <person name="Sakamoto M."/>
            <person name="Ohkuma M."/>
            <person name="Mitsumori M."/>
        </authorList>
    </citation>
    <scope>NUCLEOTIDE SEQUENCE</scope>
    <source>
        <strain evidence="1">DSM 11371</strain>
    </source>
</reference>